<dbReference type="GO" id="GO:0005524">
    <property type="term" value="F:ATP binding"/>
    <property type="evidence" value="ECO:0007669"/>
    <property type="project" value="UniProtKB-KW"/>
</dbReference>
<dbReference type="InterPro" id="IPR014014">
    <property type="entry name" value="RNA_helicase_DEAD_Q_motif"/>
</dbReference>
<evidence type="ECO:0000256" key="3">
    <source>
        <dbReference type="ARBA" id="ARBA00022801"/>
    </source>
</evidence>
<dbReference type="CDD" id="cd00268">
    <property type="entry name" value="DEADc"/>
    <property type="match status" value="1"/>
</dbReference>
<feature type="domain" description="DEAD-box RNA helicase Q" evidence="11">
    <location>
        <begin position="35"/>
        <end position="63"/>
    </location>
</feature>
<dbReference type="PROSITE" id="PS51192">
    <property type="entry name" value="HELICASE_ATP_BIND_1"/>
    <property type="match status" value="1"/>
</dbReference>
<dbReference type="GO" id="GO:0009409">
    <property type="term" value="P:response to cold"/>
    <property type="evidence" value="ECO:0007669"/>
    <property type="project" value="TreeGrafter"/>
</dbReference>
<dbReference type="GO" id="GO:0005829">
    <property type="term" value="C:cytosol"/>
    <property type="evidence" value="ECO:0007669"/>
    <property type="project" value="TreeGrafter"/>
</dbReference>
<dbReference type="EMBL" id="QGDQ01000046">
    <property type="protein sequence ID" value="PWJ46487.1"/>
    <property type="molecule type" value="Genomic_DNA"/>
</dbReference>
<keyword evidence="2 7" id="KW-0547">Nucleotide-binding</keyword>
<dbReference type="CDD" id="cd12252">
    <property type="entry name" value="RRM_DbpA"/>
    <property type="match status" value="1"/>
</dbReference>
<organism evidence="12 13">
    <name type="scientific">Quadrisphaera granulorum</name>
    <dbReference type="NCBI Taxonomy" id="317664"/>
    <lineage>
        <taxon>Bacteria</taxon>
        <taxon>Bacillati</taxon>
        <taxon>Actinomycetota</taxon>
        <taxon>Actinomycetes</taxon>
        <taxon>Kineosporiales</taxon>
        <taxon>Kineosporiaceae</taxon>
        <taxon>Quadrisphaera</taxon>
    </lineage>
</organism>
<evidence type="ECO:0000256" key="1">
    <source>
        <dbReference type="ARBA" id="ARBA00012552"/>
    </source>
</evidence>
<keyword evidence="13" id="KW-1185">Reference proteome</keyword>
<dbReference type="InterPro" id="IPR027417">
    <property type="entry name" value="P-loop_NTPase"/>
</dbReference>
<dbReference type="InterPro" id="IPR044742">
    <property type="entry name" value="DEAD/DEAH_RhlB"/>
</dbReference>
<gene>
    <name evidence="12" type="ORF">BXY45_14613</name>
</gene>
<dbReference type="SMART" id="SM00490">
    <property type="entry name" value="HELICc"/>
    <property type="match status" value="1"/>
</dbReference>
<reference evidence="12 13" key="1">
    <citation type="submission" date="2018-03" db="EMBL/GenBank/DDBJ databases">
        <title>Genomic Encyclopedia of Archaeal and Bacterial Type Strains, Phase II (KMG-II): from individual species to whole genera.</title>
        <authorList>
            <person name="Goeker M."/>
        </authorList>
    </citation>
    <scope>NUCLEOTIDE SEQUENCE [LARGE SCALE GENOMIC DNA]</scope>
    <source>
        <strain evidence="12 13">DSM 44889</strain>
    </source>
</reference>
<keyword evidence="5 7" id="KW-0067">ATP-binding</keyword>
<dbReference type="PROSITE" id="PS00039">
    <property type="entry name" value="DEAD_ATP_HELICASE"/>
    <property type="match status" value="1"/>
</dbReference>
<feature type="domain" description="Helicase ATP-binding" evidence="9">
    <location>
        <begin position="66"/>
        <end position="243"/>
    </location>
</feature>
<accession>A0A316A9L0</accession>
<name>A0A316A9L0_9ACTN</name>
<dbReference type="InterPro" id="IPR050547">
    <property type="entry name" value="DEAD_box_RNA_helicases"/>
</dbReference>
<evidence type="ECO:0000259" key="10">
    <source>
        <dbReference type="PROSITE" id="PS51194"/>
    </source>
</evidence>
<evidence type="ECO:0000256" key="7">
    <source>
        <dbReference type="RuleBase" id="RU000492"/>
    </source>
</evidence>
<dbReference type="AlphaFoldDB" id="A0A316A9L0"/>
<proteinExistence type="inferred from homology"/>
<evidence type="ECO:0000313" key="13">
    <source>
        <dbReference type="Proteomes" id="UP000245469"/>
    </source>
</evidence>
<keyword evidence="4 7" id="KW-0347">Helicase</keyword>
<dbReference type="EC" id="3.6.4.13" evidence="1"/>
<dbReference type="Pfam" id="PF00271">
    <property type="entry name" value="Helicase_C"/>
    <property type="match status" value="1"/>
</dbReference>
<feature type="region of interest" description="Disordered" evidence="8">
    <location>
        <begin position="466"/>
        <end position="529"/>
    </location>
</feature>
<dbReference type="GO" id="GO:0003724">
    <property type="term" value="F:RNA helicase activity"/>
    <property type="evidence" value="ECO:0007669"/>
    <property type="project" value="UniProtKB-EC"/>
</dbReference>
<evidence type="ECO:0000259" key="11">
    <source>
        <dbReference type="PROSITE" id="PS51195"/>
    </source>
</evidence>
<evidence type="ECO:0000313" key="12">
    <source>
        <dbReference type="EMBL" id="PWJ46487.1"/>
    </source>
</evidence>
<comment type="caution">
    <text evidence="12">The sequence shown here is derived from an EMBL/GenBank/DDBJ whole genome shotgun (WGS) entry which is preliminary data.</text>
</comment>
<dbReference type="InterPro" id="IPR011545">
    <property type="entry name" value="DEAD/DEAH_box_helicase_dom"/>
</dbReference>
<keyword evidence="3 7" id="KW-0378">Hydrolase</keyword>
<dbReference type="PANTHER" id="PTHR47963">
    <property type="entry name" value="DEAD-BOX ATP-DEPENDENT RNA HELICASE 47, MITOCHONDRIAL"/>
    <property type="match status" value="1"/>
</dbReference>
<evidence type="ECO:0000256" key="5">
    <source>
        <dbReference type="ARBA" id="ARBA00022840"/>
    </source>
</evidence>
<dbReference type="GO" id="GO:0033592">
    <property type="term" value="F:RNA strand annealing activity"/>
    <property type="evidence" value="ECO:0007669"/>
    <property type="project" value="TreeGrafter"/>
</dbReference>
<evidence type="ECO:0000256" key="8">
    <source>
        <dbReference type="SAM" id="MobiDB-lite"/>
    </source>
</evidence>
<dbReference type="SMART" id="SM00487">
    <property type="entry name" value="DEXDc"/>
    <property type="match status" value="1"/>
</dbReference>
<dbReference type="InterPro" id="IPR001650">
    <property type="entry name" value="Helicase_C-like"/>
</dbReference>
<evidence type="ECO:0000256" key="6">
    <source>
        <dbReference type="PROSITE-ProRule" id="PRU00552"/>
    </source>
</evidence>
<feature type="region of interest" description="Disordered" evidence="8">
    <location>
        <begin position="1"/>
        <end position="25"/>
    </location>
</feature>
<dbReference type="GO" id="GO:0005840">
    <property type="term" value="C:ribosome"/>
    <property type="evidence" value="ECO:0007669"/>
    <property type="project" value="TreeGrafter"/>
</dbReference>
<dbReference type="CDD" id="cd18787">
    <property type="entry name" value="SF2_C_DEAD"/>
    <property type="match status" value="1"/>
</dbReference>
<dbReference type="Pfam" id="PF03880">
    <property type="entry name" value="DbpA"/>
    <property type="match status" value="1"/>
</dbReference>
<dbReference type="Gene3D" id="3.40.50.300">
    <property type="entry name" value="P-loop containing nucleotide triphosphate hydrolases"/>
    <property type="match status" value="2"/>
</dbReference>
<evidence type="ECO:0000259" key="9">
    <source>
        <dbReference type="PROSITE" id="PS51192"/>
    </source>
</evidence>
<dbReference type="InterPro" id="IPR005580">
    <property type="entry name" value="DbpA/CsdA_RNA-bd_dom"/>
</dbReference>
<dbReference type="Proteomes" id="UP000245469">
    <property type="component" value="Unassembled WGS sequence"/>
</dbReference>
<dbReference type="GO" id="GO:0016787">
    <property type="term" value="F:hydrolase activity"/>
    <property type="evidence" value="ECO:0007669"/>
    <property type="project" value="UniProtKB-KW"/>
</dbReference>
<evidence type="ECO:0000256" key="2">
    <source>
        <dbReference type="ARBA" id="ARBA00022741"/>
    </source>
</evidence>
<dbReference type="PROSITE" id="PS51195">
    <property type="entry name" value="Q_MOTIF"/>
    <property type="match status" value="1"/>
</dbReference>
<comment type="similarity">
    <text evidence="7">Belongs to the DEAD box helicase family.</text>
</comment>
<dbReference type="InterPro" id="IPR012677">
    <property type="entry name" value="Nucleotide-bd_a/b_plait_sf"/>
</dbReference>
<feature type="domain" description="Helicase C-terminal" evidence="10">
    <location>
        <begin position="272"/>
        <end position="416"/>
    </location>
</feature>
<feature type="short sequence motif" description="Q motif" evidence="6">
    <location>
        <begin position="35"/>
        <end position="63"/>
    </location>
</feature>
<dbReference type="Pfam" id="PF00270">
    <property type="entry name" value="DEAD"/>
    <property type="match status" value="1"/>
</dbReference>
<evidence type="ECO:0000256" key="4">
    <source>
        <dbReference type="ARBA" id="ARBA00022806"/>
    </source>
</evidence>
<dbReference type="Gene3D" id="3.30.70.330">
    <property type="match status" value="1"/>
</dbReference>
<sequence length="608" mass="63596">MSSAPASTSSDLSATSVSASSVSGPASLDVDAPGLRFADLGLGPELLAALNDLGYEEPTPVQAEAVPYLLAGRDLLGQAATGTGKTAAFALPLLQRLADASRTGEPAGKGPSALVLAPTRELALQVATATESYGAGLGVRVLAVYGGAPIGGQLRELQRGVDVVVGTPGRVLDHLSRGSLDLSGVRTVVLDEADEMLDAGFQEEIEGILEQAPRDRQTVLFSATMAGRIEKIARTHQTDPVRVVLQREVPASGAPLVEQRAHVVQRAWKLPALRRVLDVEAPTAAIIFCRSRGEVDELTESLNGRGMRAEALHGGMSQDQRDRVMGRLRAGVAQLLVATDVAARGLDVEQLTHVINYDVPASSEAYVHRIGRVGRGGRTGVAITIAEPREARYINGLERASRGSIAVLPVPTAATLRERRAERTAAALQAAEVDGAARELAAKLTAERDPAEVLAAALVLLAEAKGERGEEPDVPDASSGRPPRSGPRAGAEWSERSARPVGGARGEGRRAPHGRPSGPVGGARKPRVGGDVSRVWVGLGRQAGVRPQDLVGAVTGETRLDGGEVGAIEVHERYSLVEVPSGAVDDVVSGLQSGLIRGRKVRVRPERF</sequence>
<dbReference type="PROSITE" id="PS51194">
    <property type="entry name" value="HELICASE_CTER"/>
    <property type="match status" value="1"/>
</dbReference>
<dbReference type="InterPro" id="IPR000629">
    <property type="entry name" value="RNA-helicase_DEAD-box_CS"/>
</dbReference>
<dbReference type="SUPFAM" id="SSF52540">
    <property type="entry name" value="P-loop containing nucleoside triphosphate hydrolases"/>
    <property type="match status" value="1"/>
</dbReference>
<dbReference type="PANTHER" id="PTHR47963:SF8">
    <property type="entry name" value="ATP-DEPENDENT RNA HELICASE DEAD"/>
    <property type="match status" value="1"/>
</dbReference>
<protein>
    <recommendedName>
        <fullName evidence="1">RNA helicase</fullName>
        <ecNumber evidence="1">3.6.4.13</ecNumber>
    </recommendedName>
</protein>
<dbReference type="InterPro" id="IPR014001">
    <property type="entry name" value="Helicase_ATP-bd"/>
</dbReference>